<feature type="transmembrane region" description="Helical" evidence="1">
    <location>
        <begin position="368"/>
        <end position="394"/>
    </location>
</feature>
<gene>
    <name evidence="3" type="ORF">JW646_03060</name>
</gene>
<evidence type="ECO:0000256" key="1">
    <source>
        <dbReference type="SAM" id="Phobius"/>
    </source>
</evidence>
<dbReference type="RefSeq" id="WP_228416578.1">
    <property type="nucleotide sequence ID" value="NZ_CP081135.1"/>
</dbReference>
<keyword evidence="1" id="KW-0812">Transmembrane</keyword>
<dbReference type="Pfam" id="PF07885">
    <property type="entry name" value="Ion_trans_2"/>
    <property type="match status" value="1"/>
</dbReference>
<dbReference type="Gene3D" id="1.10.287.70">
    <property type="match status" value="1"/>
</dbReference>
<dbReference type="Proteomes" id="UP001198983">
    <property type="component" value="Chromosome"/>
</dbReference>
<dbReference type="Pfam" id="PF13576">
    <property type="entry name" value="Pentapeptide_3"/>
    <property type="match status" value="1"/>
</dbReference>
<organism evidence="3 4">
    <name type="scientific">Terrisporobacter hibernicus</name>
    <dbReference type="NCBI Taxonomy" id="2813371"/>
    <lineage>
        <taxon>Bacteria</taxon>
        <taxon>Bacillati</taxon>
        <taxon>Bacillota</taxon>
        <taxon>Clostridia</taxon>
        <taxon>Peptostreptococcales</taxon>
        <taxon>Peptostreptococcaceae</taxon>
        <taxon>Terrisporobacter</taxon>
    </lineage>
</organism>
<dbReference type="Pfam" id="PF13599">
    <property type="entry name" value="Pentapeptide_4"/>
    <property type="match status" value="1"/>
</dbReference>
<proteinExistence type="predicted"/>
<feature type="transmembrane region" description="Helical" evidence="1">
    <location>
        <begin position="299"/>
        <end position="322"/>
    </location>
</feature>
<keyword evidence="1" id="KW-0472">Membrane</keyword>
<keyword evidence="1" id="KW-1133">Transmembrane helix</keyword>
<dbReference type="SUPFAM" id="SSF141571">
    <property type="entry name" value="Pentapeptide repeat-like"/>
    <property type="match status" value="1"/>
</dbReference>
<sequence length="399" mass="47072">MRIYDFDKNRKIINIELEERLMISKEKINKKILSYRSDNKDKISEIYGNNKEILNIDEVKSPFTYIKNKTIGTKSLDSKHIYKSIANKNIDFSKFVACNFNNIKFENCTFFGSEFKNCRFYNVDFHNCNFEDEEKIIALFKEKCEFKSCNFYTTNIKNIVFEFTKFVEVKFSLSTLRNSIFNKCSIENIIFSDCDLKSMKIIRTDINILAFEDEFTSKVDENTFIDLLKLNNKNKSSYYNIFKTYKSISSVFEKNRLFNYSGEYYYLSKCAERKYLKGLERLKSNVFYYTCGYGERPTFALISSLEIVLIFSIIYMFSGLCVNERIIHYNLNILSYLPRKLMYMDLIDCFYFSLVTFTTVGYGDIFPIGYSVLFSCVEMLLGVTMVGVWTATLARKITR</sequence>
<dbReference type="PANTHER" id="PTHR42999:SF1">
    <property type="entry name" value="PENTAPEPTIDE REPEAT-CONTAINING PROTEIN"/>
    <property type="match status" value="1"/>
</dbReference>
<evidence type="ECO:0000313" key="4">
    <source>
        <dbReference type="Proteomes" id="UP001198983"/>
    </source>
</evidence>
<dbReference type="SUPFAM" id="SSF81324">
    <property type="entry name" value="Voltage-gated potassium channels"/>
    <property type="match status" value="1"/>
</dbReference>
<dbReference type="InterPro" id="IPR052949">
    <property type="entry name" value="PA_immunity-related"/>
</dbReference>
<dbReference type="EMBL" id="CP081135">
    <property type="protein sequence ID" value="UEL48447.1"/>
    <property type="molecule type" value="Genomic_DNA"/>
</dbReference>
<name>A0AAX2ZJ75_9FIRM</name>
<protein>
    <submittedName>
        <fullName evidence="3">Pentapeptide repeat-containing protein</fullName>
    </submittedName>
</protein>
<accession>A0AAX2ZJ75</accession>
<evidence type="ECO:0000313" key="3">
    <source>
        <dbReference type="EMBL" id="UEL48447.1"/>
    </source>
</evidence>
<dbReference type="InterPro" id="IPR013099">
    <property type="entry name" value="K_chnl_dom"/>
</dbReference>
<dbReference type="Gene3D" id="2.160.20.80">
    <property type="entry name" value="E3 ubiquitin-protein ligase SopA"/>
    <property type="match status" value="2"/>
</dbReference>
<dbReference type="AlphaFoldDB" id="A0AAX2ZJ75"/>
<dbReference type="InterPro" id="IPR001646">
    <property type="entry name" value="5peptide_repeat"/>
</dbReference>
<feature type="domain" description="Potassium channel" evidence="2">
    <location>
        <begin position="343"/>
        <end position="398"/>
    </location>
</feature>
<feature type="transmembrane region" description="Helical" evidence="1">
    <location>
        <begin position="343"/>
        <end position="362"/>
    </location>
</feature>
<dbReference type="PANTHER" id="PTHR42999">
    <property type="entry name" value="ANTIBIOTIC RESISTANCE PROTEIN MCBG"/>
    <property type="match status" value="1"/>
</dbReference>
<keyword evidence="4" id="KW-1185">Reference proteome</keyword>
<evidence type="ECO:0000259" key="2">
    <source>
        <dbReference type="Pfam" id="PF07885"/>
    </source>
</evidence>
<reference evidence="3 4" key="1">
    <citation type="journal article" date="2023" name="Int. J. Syst. Evol. Microbiol.">
        <title>Terrisporobacter hibernicus sp. nov., isolated from bovine faeces in Northern Ireland.</title>
        <authorList>
            <person name="Mitchell M."/>
            <person name="Nguyen S.V."/>
            <person name="Connor M."/>
            <person name="Fairley D.J."/>
            <person name="Donoghue O."/>
            <person name="Marshall H."/>
            <person name="Koolman L."/>
            <person name="McMullan G."/>
            <person name="Schaffer K.E."/>
            <person name="McGrath J.W."/>
            <person name="Fanning S."/>
        </authorList>
    </citation>
    <scope>NUCLEOTIDE SEQUENCE [LARGE SCALE GENOMIC DNA]</scope>
    <source>
        <strain evidence="3 4">MCA3</strain>
    </source>
</reference>
<dbReference type="KEGG" id="tem:JW646_03060"/>